<organism evidence="2">
    <name type="scientific">Oryza barthii</name>
    <dbReference type="NCBI Taxonomy" id="65489"/>
    <lineage>
        <taxon>Eukaryota</taxon>
        <taxon>Viridiplantae</taxon>
        <taxon>Streptophyta</taxon>
        <taxon>Embryophyta</taxon>
        <taxon>Tracheophyta</taxon>
        <taxon>Spermatophyta</taxon>
        <taxon>Magnoliopsida</taxon>
        <taxon>Liliopsida</taxon>
        <taxon>Poales</taxon>
        <taxon>Poaceae</taxon>
        <taxon>BOP clade</taxon>
        <taxon>Oryzoideae</taxon>
        <taxon>Oryzeae</taxon>
        <taxon>Oryzinae</taxon>
        <taxon>Oryza</taxon>
    </lineage>
</organism>
<keyword evidence="3" id="KW-1185">Reference proteome</keyword>
<reference evidence="2" key="1">
    <citation type="journal article" date="2009" name="Rice">
        <title>De Novo Next Generation Sequencing of Plant Genomes.</title>
        <authorList>
            <person name="Rounsley S."/>
            <person name="Marri P.R."/>
            <person name="Yu Y."/>
            <person name="He R."/>
            <person name="Sisneros N."/>
            <person name="Goicoechea J.L."/>
            <person name="Lee S.J."/>
            <person name="Angelova A."/>
            <person name="Kudrna D."/>
            <person name="Luo M."/>
            <person name="Affourtit J."/>
            <person name="Desany B."/>
            <person name="Knight J."/>
            <person name="Niazi F."/>
            <person name="Egholm M."/>
            <person name="Wing R.A."/>
        </authorList>
    </citation>
    <scope>NUCLEOTIDE SEQUENCE [LARGE SCALE GENOMIC DNA]</scope>
    <source>
        <strain evidence="2">cv. IRGC 105608</strain>
    </source>
</reference>
<dbReference type="Gramene" id="OBART04G08710.1">
    <property type="protein sequence ID" value="OBART04G08710.1"/>
    <property type="gene ID" value="OBART04G08710"/>
</dbReference>
<dbReference type="AlphaFoldDB" id="A0A0D3FUK5"/>
<feature type="region of interest" description="Disordered" evidence="1">
    <location>
        <begin position="40"/>
        <end position="66"/>
    </location>
</feature>
<dbReference type="HOGENOM" id="CLU_1838370_0_0_1"/>
<sequence>MPNVELMRSYIAFLRVFGLIGEKRSNEYVEFISASIKDLTPTTEAAASPPPQESPSSESTRCSMKCPHNDMTASSNHIIEDNEEEDHGHFIITKDLSKVTHPECLMKCFSHVEPNHSVATHMVLTCTTIATTSMNQCHLL</sequence>
<proteinExistence type="predicted"/>
<name>A0A0D3FUK5_9ORYZ</name>
<accession>A0A0D3FUK5</accession>
<evidence type="ECO:0000313" key="3">
    <source>
        <dbReference type="Proteomes" id="UP000026960"/>
    </source>
</evidence>
<evidence type="ECO:0000313" key="2">
    <source>
        <dbReference type="EnsemblPlants" id="OBART04G08710.1"/>
    </source>
</evidence>
<dbReference type="Proteomes" id="UP000026960">
    <property type="component" value="Chromosome 4"/>
</dbReference>
<dbReference type="PaxDb" id="65489-OBART04G08710.1"/>
<evidence type="ECO:0000256" key="1">
    <source>
        <dbReference type="SAM" id="MobiDB-lite"/>
    </source>
</evidence>
<dbReference type="EnsemblPlants" id="OBART04G08710.1">
    <property type="protein sequence ID" value="OBART04G08710.1"/>
    <property type="gene ID" value="OBART04G08710"/>
</dbReference>
<protein>
    <submittedName>
        <fullName evidence="2">Uncharacterized protein</fullName>
    </submittedName>
</protein>
<reference evidence="2" key="2">
    <citation type="submission" date="2015-03" db="UniProtKB">
        <authorList>
            <consortium name="EnsemblPlants"/>
        </authorList>
    </citation>
    <scope>IDENTIFICATION</scope>
</reference>